<dbReference type="Gene3D" id="3.40.50.720">
    <property type="entry name" value="NAD(P)-binding Rossmann-like Domain"/>
    <property type="match status" value="1"/>
</dbReference>
<evidence type="ECO:0000256" key="1">
    <source>
        <dbReference type="ARBA" id="ARBA00004937"/>
    </source>
</evidence>
<dbReference type="PANTHER" id="PTHR23429:SF0">
    <property type="entry name" value="GLUCOSE-6-PHOSPHATE 1-DEHYDROGENASE"/>
    <property type="match status" value="1"/>
</dbReference>
<dbReference type="Gene3D" id="3.30.360.10">
    <property type="entry name" value="Dihydrodipicolinate Reductase, domain 2"/>
    <property type="match status" value="1"/>
</dbReference>
<evidence type="ECO:0000259" key="6">
    <source>
        <dbReference type="Pfam" id="PF00479"/>
    </source>
</evidence>
<comment type="caution">
    <text evidence="8">The sequence shown here is derived from an EMBL/GenBank/DDBJ whole genome shotgun (WGS) entry which is preliminary data.</text>
</comment>
<evidence type="ECO:0000256" key="4">
    <source>
        <dbReference type="ARBA" id="ARBA00023002"/>
    </source>
</evidence>
<feature type="domain" description="Glucose-6-phosphate dehydrogenase NAD-binding" evidence="6">
    <location>
        <begin position="8"/>
        <end position="177"/>
    </location>
</feature>
<dbReference type="NCBIfam" id="NF009492">
    <property type="entry name" value="PRK12853.1-3"/>
    <property type="match status" value="1"/>
</dbReference>
<comment type="pathway">
    <text evidence="1">Carbohydrate degradation; pentose phosphate pathway; D-ribulose 5-phosphate from D-glucose 6-phosphate (oxidative stage): step 1/3.</text>
</comment>
<dbReference type="GO" id="GO:0006006">
    <property type="term" value="P:glucose metabolic process"/>
    <property type="evidence" value="ECO:0007669"/>
    <property type="project" value="UniProtKB-KW"/>
</dbReference>
<evidence type="ECO:0000256" key="2">
    <source>
        <dbReference type="ARBA" id="ARBA00022526"/>
    </source>
</evidence>
<dbReference type="SUPFAM" id="SSF51735">
    <property type="entry name" value="NAD(P)-binding Rossmann-fold domains"/>
    <property type="match status" value="1"/>
</dbReference>
<sequence>MSDVGTLIILGASGDLTERLLLPGLGSLIASDDPKSSALATDVRIIGSGRSAKTDEVWRQTVTSTLQAGGASGSAAKALASKASYIQADPTVTEDLGRILGEAEGVPVIYFALPPAIVSEAITAMAEVELPKGTILAVEKPFGSDSRSAAALNRKLEKLVPERQIHRIDHFLGLPTVLGILGLRFANRLFEPIWNAQNIERVEITYDEQLGLEGRAGYYDTAGALIDMLQSHLMQVLSVVAMEPPISMDETEFRAATSQAIRAISLWSGDPVLPGTDGSSRRARYTAGTIEGRKFPDYASEEGVDPTRKTETLAEIALEVRTARWAGVPFILRSGKAIGDPRREIVLTFRPTPFLPTGLSGPRVPERIVLGIHPQTLALDVAVNGRSEPFHLEHAAFDVELAERDLTAYGEVLAGVLGSDPTLSVLGDVAEQCWRIVSPVLKAWRADEIPLDEYRAGSRGPSTWS</sequence>
<dbReference type="AlphaFoldDB" id="A0A4S4FF39"/>
<dbReference type="GO" id="GO:0004345">
    <property type="term" value="F:glucose-6-phosphate dehydrogenase activity"/>
    <property type="evidence" value="ECO:0007669"/>
    <property type="project" value="UniProtKB-EC"/>
</dbReference>
<evidence type="ECO:0000313" key="8">
    <source>
        <dbReference type="EMBL" id="THG28741.1"/>
    </source>
</evidence>
<keyword evidence="4 8" id="KW-0560">Oxidoreductase</keyword>
<evidence type="ECO:0000256" key="3">
    <source>
        <dbReference type="ARBA" id="ARBA00022857"/>
    </source>
</evidence>
<dbReference type="InterPro" id="IPR022674">
    <property type="entry name" value="G6P_DH_NAD-bd"/>
</dbReference>
<evidence type="ECO:0000259" key="7">
    <source>
        <dbReference type="Pfam" id="PF02781"/>
    </source>
</evidence>
<dbReference type="PIRSF" id="PIRSF000110">
    <property type="entry name" value="G6PD"/>
    <property type="match status" value="1"/>
</dbReference>
<dbReference type="GO" id="GO:0009051">
    <property type="term" value="P:pentose-phosphate shunt, oxidative branch"/>
    <property type="evidence" value="ECO:0007669"/>
    <property type="project" value="TreeGrafter"/>
</dbReference>
<keyword evidence="5" id="KW-0119">Carbohydrate metabolism</keyword>
<dbReference type="EC" id="1.1.1.49" evidence="8"/>
<evidence type="ECO:0000256" key="5">
    <source>
        <dbReference type="ARBA" id="ARBA00023277"/>
    </source>
</evidence>
<dbReference type="InterPro" id="IPR022675">
    <property type="entry name" value="G6P_DH_C"/>
</dbReference>
<dbReference type="RefSeq" id="WP_136429215.1">
    <property type="nucleotide sequence ID" value="NZ_SSSM01000006.1"/>
</dbReference>
<dbReference type="EMBL" id="SSSM01000006">
    <property type="protein sequence ID" value="THG28741.1"/>
    <property type="molecule type" value="Genomic_DNA"/>
</dbReference>
<dbReference type="PANTHER" id="PTHR23429">
    <property type="entry name" value="GLUCOSE-6-PHOSPHATE 1-DEHYDROGENASE G6PD"/>
    <property type="match status" value="1"/>
</dbReference>
<reference evidence="8 9" key="1">
    <citation type="submission" date="2019-04" db="EMBL/GenBank/DDBJ databases">
        <authorList>
            <person name="Jiang L."/>
        </authorList>
    </citation>
    <scope>NUCLEOTIDE SEQUENCE [LARGE SCALE GENOMIC DNA]</scope>
    <source>
        <strain evidence="8 9">YIM 131853</strain>
    </source>
</reference>
<protein>
    <submittedName>
        <fullName evidence="8">Glucose-6-phosphate dehydrogenase</fullName>
        <ecNumber evidence="8">1.1.1.49</ecNumber>
    </submittedName>
</protein>
<keyword evidence="3" id="KW-0521">NADP</keyword>
<dbReference type="PRINTS" id="PR00079">
    <property type="entry name" value="G6PDHDRGNASE"/>
</dbReference>
<keyword evidence="9" id="KW-1185">Reference proteome</keyword>
<dbReference type="Proteomes" id="UP000309133">
    <property type="component" value="Unassembled WGS sequence"/>
</dbReference>
<feature type="domain" description="Glucose-6-phosphate dehydrogenase C-terminal" evidence="7">
    <location>
        <begin position="183"/>
        <end position="463"/>
    </location>
</feature>
<evidence type="ECO:0000313" key="9">
    <source>
        <dbReference type="Proteomes" id="UP000309133"/>
    </source>
</evidence>
<dbReference type="SUPFAM" id="SSF55347">
    <property type="entry name" value="Glyceraldehyde-3-phosphate dehydrogenase-like, C-terminal domain"/>
    <property type="match status" value="1"/>
</dbReference>
<dbReference type="InterPro" id="IPR001282">
    <property type="entry name" value="G6P_DH"/>
</dbReference>
<dbReference type="OrthoDB" id="9802739at2"/>
<gene>
    <name evidence="8" type="ORF">E6C64_18350</name>
</gene>
<dbReference type="Pfam" id="PF00479">
    <property type="entry name" value="G6PD_N"/>
    <property type="match status" value="1"/>
</dbReference>
<name>A0A4S4FF39_9MICO</name>
<accession>A0A4S4FF39</accession>
<organism evidence="8 9">
    <name type="scientific">Naasia lichenicola</name>
    <dbReference type="NCBI Taxonomy" id="2565933"/>
    <lineage>
        <taxon>Bacteria</taxon>
        <taxon>Bacillati</taxon>
        <taxon>Actinomycetota</taxon>
        <taxon>Actinomycetes</taxon>
        <taxon>Micrococcales</taxon>
        <taxon>Microbacteriaceae</taxon>
        <taxon>Naasia</taxon>
    </lineage>
</organism>
<dbReference type="GO" id="GO:0005829">
    <property type="term" value="C:cytosol"/>
    <property type="evidence" value="ECO:0007669"/>
    <property type="project" value="TreeGrafter"/>
</dbReference>
<dbReference type="Pfam" id="PF02781">
    <property type="entry name" value="G6PD_C"/>
    <property type="match status" value="1"/>
</dbReference>
<dbReference type="InterPro" id="IPR036291">
    <property type="entry name" value="NAD(P)-bd_dom_sf"/>
</dbReference>
<dbReference type="GO" id="GO:0050661">
    <property type="term" value="F:NADP binding"/>
    <property type="evidence" value="ECO:0007669"/>
    <property type="project" value="InterPro"/>
</dbReference>
<proteinExistence type="predicted"/>
<keyword evidence="2" id="KW-0313">Glucose metabolism</keyword>